<accession>A0ABD6E9V6</accession>
<dbReference type="Gene3D" id="1.25.40.20">
    <property type="entry name" value="Ankyrin repeat-containing domain"/>
    <property type="match status" value="1"/>
</dbReference>
<comment type="caution">
    <text evidence="2">The sequence shown here is derived from an EMBL/GenBank/DDBJ whole genome shotgun (WGS) entry which is preliminary data.</text>
</comment>
<dbReference type="SMART" id="SM00248">
    <property type="entry name" value="ANK"/>
    <property type="match status" value="4"/>
</dbReference>
<dbReference type="InterPro" id="IPR002110">
    <property type="entry name" value="Ankyrin_rpt"/>
</dbReference>
<protein>
    <submittedName>
        <fullName evidence="2">Uncharacterized protein</fullName>
    </submittedName>
</protein>
<reference evidence="2 3" key="1">
    <citation type="submission" date="2024-08" db="EMBL/GenBank/DDBJ databases">
        <title>Gnathostoma spinigerum genome.</title>
        <authorList>
            <person name="Gonzalez-Bertolin B."/>
            <person name="Monzon S."/>
            <person name="Zaballos A."/>
            <person name="Jimenez P."/>
            <person name="Dekumyoy P."/>
            <person name="Varona S."/>
            <person name="Cuesta I."/>
            <person name="Sumanam S."/>
            <person name="Adisakwattana P."/>
            <person name="Gasser R.B."/>
            <person name="Hernandez-Gonzalez A."/>
            <person name="Young N.D."/>
            <person name="Perteguer M.J."/>
        </authorList>
    </citation>
    <scope>NUCLEOTIDE SEQUENCE [LARGE SCALE GENOMIC DNA]</scope>
    <source>
        <strain evidence="2">AL3</strain>
        <tissue evidence="2">Liver</tissue>
    </source>
</reference>
<dbReference type="SUPFAM" id="SSF48403">
    <property type="entry name" value="Ankyrin repeat"/>
    <property type="match status" value="1"/>
</dbReference>
<evidence type="ECO:0000313" key="2">
    <source>
        <dbReference type="EMBL" id="MFH4976077.1"/>
    </source>
</evidence>
<sequence>MEYLGVKSPRLNARRCTYSFRTDEFVPFIKPPSPVGPPESEEWVMPRLRTLQAKILTAGLQLPTKFRLRLEMFDVNERNNEGESLLIATVKYLRDKSDRIKFMQLLLSNDADINFQGRRDLKTALMHACSIADRDEEGIMLLRIKDCNLSLQDYLGNTALMYAALNGREILMEHMVDTLTKSFGFSALKLVNCVGNTAEDLAIRNGHHKCARIIQAKRLHMLSCLQRQMNMIGLVSSRHWKCYTAVYKCAERWKKERKKSSQLPFLTIPVDRRRTTSEAIKRSRSEDKDSIHEMRN</sequence>
<organism evidence="2 3">
    <name type="scientific">Gnathostoma spinigerum</name>
    <dbReference type="NCBI Taxonomy" id="75299"/>
    <lineage>
        <taxon>Eukaryota</taxon>
        <taxon>Metazoa</taxon>
        <taxon>Ecdysozoa</taxon>
        <taxon>Nematoda</taxon>
        <taxon>Chromadorea</taxon>
        <taxon>Rhabditida</taxon>
        <taxon>Spirurina</taxon>
        <taxon>Gnathostomatomorpha</taxon>
        <taxon>Gnathostomatoidea</taxon>
        <taxon>Gnathostomatidae</taxon>
        <taxon>Gnathostoma</taxon>
    </lineage>
</organism>
<dbReference type="AlphaFoldDB" id="A0ABD6E9V6"/>
<evidence type="ECO:0000256" key="1">
    <source>
        <dbReference type="SAM" id="MobiDB-lite"/>
    </source>
</evidence>
<feature type="region of interest" description="Disordered" evidence="1">
    <location>
        <begin position="275"/>
        <end position="296"/>
    </location>
</feature>
<keyword evidence="3" id="KW-1185">Reference proteome</keyword>
<dbReference type="EMBL" id="JBGFUD010001296">
    <property type="protein sequence ID" value="MFH4976077.1"/>
    <property type="molecule type" value="Genomic_DNA"/>
</dbReference>
<dbReference type="Proteomes" id="UP001608902">
    <property type="component" value="Unassembled WGS sequence"/>
</dbReference>
<gene>
    <name evidence="2" type="ORF">AB6A40_002786</name>
</gene>
<proteinExistence type="predicted"/>
<evidence type="ECO:0000313" key="3">
    <source>
        <dbReference type="Proteomes" id="UP001608902"/>
    </source>
</evidence>
<name>A0ABD6E9V6_9BILA</name>
<dbReference type="InterPro" id="IPR036770">
    <property type="entry name" value="Ankyrin_rpt-contain_sf"/>
</dbReference>
<dbReference type="Pfam" id="PF12796">
    <property type="entry name" value="Ank_2"/>
    <property type="match status" value="1"/>
</dbReference>